<keyword evidence="1" id="KW-1133">Transmembrane helix</keyword>
<dbReference type="Proteomes" id="UP000729402">
    <property type="component" value="Unassembled WGS sequence"/>
</dbReference>
<accession>A0A8J5SJG9</accession>
<organism evidence="2 3">
    <name type="scientific">Zizania palustris</name>
    <name type="common">Northern wild rice</name>
    <dbReference type="NCBI Taxonomy" id="103762"/>
    <lineage>
        <taxon>Eukaryota</taxon>
        <taxon>Viridiplantae</taxon>
        <taxon>Streptophyta</taxon>
        <taxon>Embryophyta</taxon>
        <taxon>Tracheophyta</taxon>
        <taxon>Spermatophyta</taxon>
        <taxon>Magnoliopsida</taxon>
        <taxon>Liliopsida</taxon>
        <taxon>Poales</taxon>
        <taxon>Poaceae</taxon>
        <taxon>BOP clade</taxon>
        <taxon>Oryzoideae</taxon>
        <taxon>Oryzeae</taxon>
        <taxon>Zizaniinae</taxon>
        <taxon>Zizania</taxon>
    </lineage>
</organism>
<sequence>MLPRLMNAAFEPLPRENLLTATNAIAVAVGGTTVALLFKYIARVVETVEGKEGRRKIATMRHIWDGFWRAVFTSRTCSLI</sequence>
<proteinExistence type="predicted"/>
<keyword evidence="1" id="KW-0472">Membrane</keyword>
<evidence type="ECO:0000256" key="1">
    <source>
        <dbReference type="SAM" id="Phobius"/>
    </source>
</evidence>
<reference evidence="2" key="2">
    <citation type="submission" date="2021-02" db="EMBL/GenBank/DDBJ databases">
        <authorList>
            <person name="Kimball J.A."/>
            <person name="Haas M.W."/>
            <person name="Macchietto M."/>
            <person name="Kono T."/>
            <person name="Duquette J."/>
            <person name="Shao M."/>
        </authorList>
    </citation>
    <scope>NUCLEOTIDE SEQUENCE</scope>
    <source>
        <tissue evidence="2">Fresh leaf tissue</tissue>
    </source>
</reference>
<dbReference type="EMBL" id="JAAALK010000283">
    <property type="protein sequence ID" value="KAG8070377.1"/>
    <property type="molecule type" value="Genomic_DNA"/>
</dbReference>
<keyword evidence="1" id="KW-0812">Transmembrane</keyword>
<keyword evidence="3" id="KW-1185">Reference proteome</keyword>
<reference evidence="2" key="1">
    <citation type="journal article" date="2021" name="bioRxiv">
        <title>Whole Genome Assembly and Annotation of Northern Wild Rice, Zizania palustris L., Supports a Whole Genome Duplication in the Zizania Genus.</title>
        <authorList>
            <person name="Haas M."/>
            <person name="Kono T."/>
            <person name="Macchietto M."/>
            <person name="Millas R."/>
            <person name="McGilp L."/>
            <person name="Shao M."/>
            <person name="Duquette J."/>
            <person name="Hirsch C.N."/>
            <person name="Kimball J."/>
        </authorList>
    </citation>
    <scope>NUCLEOTIDE SEQUENCE</scope>
    <source>
        <tissue evidence="2">Fresh leaf tissue</tissue>
    </source>
</reference>
<gene>
    <name evidence="2" type="ORF">GUJ93_ZPchr0006g41003</name>
</gene>
<feature type="transmembrane region" description="Helical" evidence="1">
    <location>
        <begin position="20"/>
        <end position="42"/>
    </location>
</feature>
<dbReference type="AlphaFoldDB" id="A0A8J5SJG9"/>
<evidence type="ECO:0000313" key="3">
    <source>
        <dbReference type="Proteomes" id="UP000729402"/>
    </source>
</evidence>
<comment type="caution">
    <text evidence="2">The sequence shown here is derived from an EMBL/GenBank/DDBJ whole genome shotgun (WGS) entry which is preliminary data.</text>
</comment>
<protein>
    <submittedName>
        <fullName evidence="2">Uncharacterized protein</fullName>
    </submittedName>
</protein>
<evidence type="ECO:0000313" key="2">
    <source>
        <dbReference type="EMBL" id="KAG8070377.1"/>
    </source>
</evidence>
<name>A0A8J5SJG9_ZIZPA</name>